<evidence type="ECO:0000256" key="6">
    <source>
        <dbReference type="ARBA" id="ARBA00022962"/>
    </source>
</evidence>
<keyword evidence="15" id="KW-1185">Reference proteome</keyword>
<evidence type="ECO:0000313" key="15">
    <source>
        <dbReference type="Proteomes" id="UP000691718"/>
    </source>
</evidence>
<keyword evidence="3 10" id="KW-0436">Ligase</keyword>
<feature type="region of interest" description="Disordered" evidence="11">
    <location>
        <begin position="821"/>
        <end position="872"/>
    </location>
</feature>
<dbReference type="PANTHER" id="PTHR11550:SF0">
    <property type="entry name" value="CTP SYNTHASE-RELATED"/>
    <property type="match status" value="1"/>
</dbReference>
<dbReference type="GO" id="GO:0003883">
    <property type="term" value="F:CTP synthase activity"/>
    <property type="evidence" value="ECO:0007669"/>
    <property type="project" value="UniProtKB-UniRule"/>
</dbReference>
<reference evidence="14" key="1">
    <citation type="submission" date="2021-04" db="EMBL/GenBank/DDBJ databases">
        <authorList>
            <person name="Tunstrom K."/>
        </authorList>
    </citation>
    <scope>NUCLEOTIDE SEQUENCE</scope>
</reference>
<feature type="domain" description="CTP synthase N-terminal" evidence="13">
    <location>
        <begin position="5"/>
        <end position="275"/>
    </location>
</feature>
<dbReference type="NCBIfam" id="NF003792">
    <property type="entry name" value="PRK05380.1"/>
    <property type="match status" value="1"/>
</dbReference>
<dbReference type="PANTHER" id="PTHR11550">
    <property type="entry name" value="CTP SYNTHASE"/>
    <property type="match status" value="1"/>
</dbReference>
<dbReference type="InterPro" id="IPR033828">
    <property type="entry name" value="GATase1_CTP_Synthase"/>
</dbReference>
<dbReference type="GO" id="GO:0005524">
    <property type="term" value="F:ATP binding"/>
    <property type="evidence" value="ECO:0007669"/>
    <property type="project" value="UniProtKB-KW"/>
</dbReference>
<dbReference type="NCBIfam" id="TIGR00337">
    <property type="entry name" value="PyrG"/>
    <property type="match status" value="1"/>
</dbReference>
<dbReference type="PROSITE" id="PS51273">
    <property type="entry name" value="GATASE_TYPE_1"/>
    <property type="match status" value="1"/>
</dbReference>
<dbReference type="InterPro" id="IPR017926">
    <property type="entry name" value="GATASE"/>
</dbReference>
<dbReference type="AlphaFoldDB" id="A0A8S3WZZ9"/>
<feature type="compositionally biased region" description="Low complexity" evidence="11">
    <location>
        <begin position="621"/>
        <end position="631"/>
    </location>
</feature>
<dbReference type="EC" id="6.3.4.2" evidence="10"/>
<keyword evidence="4 10" id="KW-0547">Nucleotide-binding</keyword>
<gene>
    <name evidence="14" type="ORF">PAPOLLO_LOCUS12553</name>
</gene>
<evidence type="ECO:0000256" key="10">
    <source>
        <dbReference type="RuleBase" id="RU810713"/>
    </source>
</evidence>
<evidence type="ECO:0000256" key="1">
    <source>
        <dbReference type="ARBA" id="ARBA00005171"/>
    </source>
</evidence>
<dbReference type="GO" id="GO:0019856">
    <property type="term" value="P:pyrimidine nucleobase biosynthetic process"/>
    <property type="evidence" value="ECO:0007669"/>
    <property type="project" value="TreeGrafter"/>
</dbReference>
<keyword evidence="7 10" id="KW-0665">Pyrimidine biosynthesis</keyword>
<dbReference type="OrthoDB" id="1739076at2759"/>
<feature type="region of interest" description="Disordered" evidence="11">
    <location>
        <begin position="593"/>
        <end position="612"/>
    </location>
</feature>
<dbReference type="FunFam" id="3.40.50.300:FF:000207">
    <property type="entry name" value="CTP synthase"/>
    <property type="match status" value="1"/>
</dbReference>
<dbReference type="Proteomes" id="UP000691718">
    <property type="component" value="Unassembled WGS sequence"/>
</dbReference>
<protein>
    <recommendedName>
        <fullName evidence="10">CTP synthase</fullName>
        <ecNumber evidence="10">6.3.4.2</ecNumber>
    </recommendedName>
    <alternativeName>
        <fullName evidence="10">UTP--ammonia ligase</fullName>
    </alternativeName>
</protein>
<evidence type="ECO:0000256" key="9">
    <source>
        <dbReference type="ARBA" id="ARBA00047781"/>
    </source>
</evidence>
<dbReference type="EMBL" id="CAJQZP010000885">
    <property type="protein sequence ID" value="CAG4993721.1"/>
    <property type="molecule type" value="Genomic_DNA"/>
</dbReference>
<feature type="domain" description="Glutamine amidotransferase" evidence="12">
    <location>
        <begin position="315"/>
        <end position="545"/>
    </location>
</feature>
<evidence type="ECO:0000256" key="5">
    <source>
        <dbReference type="ARBA" id="ARBA00022840"/>
    </source>
</evidence>
<accession>A0A8S3WZZ9</accession>
<organism evidence="14 15">
    <name type="scientific">Parnassius apollo</name>
    <name type="common">Apollo butterfly</name>
    <name type="synonym">Papilio apollo</name>
    <dbReference type="NCBI Taxonomy" id="110799"/>
    <lineage>
        <taxon>Eukaryota</taxon>
        <taxon>Metazoa</taxon>
        <taxon>Ecdysozoa</taxon>
        <taxon>Arthropoda</taxon>
        <taxon>Hexapoda</taxon>
        <taxon>Insecta</taxon>
        <taxon>Pterygota</taxon>
        <taxon>Neoptera</taxon>
        <taxon>Endopterygota</taxon>
        <taxon>Lepidoptera</taxon>
        <taxon>Glossata</taxon>
        <taxon>Ditrysia</taxon>
        <taxon>Papilionoidea</taxon>
        <taxon>Papilionidae</taxon>
        <taxon>Parnassiinae</taxon>
        <taxon>Parnassini</taxon>
        <taxon>Parnassius</taxon>
        <taxon>Parnassius</taxon>
    </lineage>
</organism>
<dbReference type="GO" id="GO:0042802">
    <property type="term" value="F:identical protein binding"/>
    <property type="evidence" value="ECO:0007669"/>
    <property type="project" value="TreeGrafter"/>
</dbReference>
<proteinExistence type="inferred from homology"/>
<feature type="region of interest" description="Disordered" evidence="11">
    <location>
        <begin position="766"/>
        <end position="793"/>
    </location>
</feature>
<comment type="caution">
    <text evidence="14">The sequence shown here is derived from an EMBL/GenBank/DDBJ whole genome shotgun (WGS) entry which is preliminary data.</text>
</comment>
<feature type="region of interest" description="Disordered" evidence="11">
    <location>
        <begin position="621"/>
        <end position="647"/>
    </location>
</feature>
<dbReference type="InterPro" id="IPR017456">
    <property type="entry name" value="CTP_synthase_N"/>
</dbReference>
<evidence type="ECO:0000256" key="4">
    <source>
        <dbReference type="ARBA" id="ARBA00022741"/>
    </source>
</evidence>
<sequence>MPDMKYILVTGGVISGVGKGVIASSFGTILKSCGIDVTSIKIDPYINIDAGTFSPYEHGEVYVLDDGGEVDLDLGNYERFLDITLHRDNNITTGKIYQQVIERERRGDYLGKTVQVIPHITDAIQEWVQRVAHIPVTPENTPPKVCIVELGGTIGDIEGMSFVEAFRQFQFRVKRENFCCAHVSLVPMPKSTGEPKTKPTQSSVRELRGLGLSPDLILCRSEKPIGHTVKEKVSNFCHVGPEQVICIHDLSSVYHVPLLMEAQGVVQYLNERLQLKMSVPRPGRFMQKWRNLAKRVENLRKEVNITLVGKYTKLEDSYASVTKALQHACIAAGYKLNLTYVEAVSLERQTKIDDPVSYHKAWQDLCKCDGVIVPGGFGQRGMEGKIEACQWCRETQKPMLGICLGLQAAVIEFARNVLGLKGANSTEVNPQCEDKLVIDMPEYHPGILGGTMRLGKRKTYLEPGLVSQLYKKDVIEERHRHRYEVNPQYIEQLEAAGLHFVGKDESKTRMEVAVIEEHPYYVTVQFHPEYLSRPLSPSPLFLGLILASLGKLKSYMSKGCRLSPRNQSDVSSDEEELSVSSLSLIEEKTVIENGKHDEELTINEDQNTEQGPIDQNIRSQEQQELNSNEQQGSTARPILHRRRQNNPPELIEAKKRMDEAYSFMKQHSQLQLKDEDDECSTFGVLVARKLRKLSEQRRDIMMAKIHELFVDEHVYNFNLPNYSSSRPNSAATMLSYTPSPPQINIASPSAVASSPKVAYPTDVASLNSATSQPNSDATMLSYTPSPPQSNIASPPQVAFPTEVEYLNCVNSYPNSTKVLYTSSSPQMDAPSPAYHVEYSEYSNDTPLNLPNPTSRMVSYTPSPSQIPRGKNN</sequence>
<dbReference type="Pfam" id="PF00117">
    <property type="entry name" value="GATase"/>
    <property type="match status" value="1"/>
</dbReference>
<comment type="catalytic activity">
    <reaction evidence="9 10">
        <text>UTP + L-glutamine + ATP + H2O = CTP + L-glutamate + ADP + phosphate + 2 H(+)</text>
        <dbReference type="Rhea" id="RHEA:26426"/>
        <dbReference type="ChEBI" id="CHEBI:15377"/>
        <dbReference type="ChEBI" id="CHEBI:15378"/>
        <dbReference type="ChEBI" id="CHEBI:29985"/>
        <dbReference type="ChEBI" id="CHEBI:30616"/>
        <dbReference type="ChEBI" id="CHEBI:37563"/>
        <dbReference type="ChEBI" id="CHEBI:43474"/>
        <dbReference type="ChEBI" id="CHEBI:46398"/>
        <dbReference type="ChEBI" id="CHEBI:58359"/>
        <dbReference type="ChEBI" id="CHEBI:456216"/>
        <dbReference type="EC" id="6.3.4.2"/>
    </reaction>
</comment>
<evidence type="ECO:0000256" key="8">
    <source>
        <dbReference type="ARBA" id="ARBA00037348"/>
    </source>
</evidence>
<keyword evidence="6 10" id="KW-0315">Glutamine amidotransferase</keyword>
<evidence type="ECO:0000313" key="14">
    <source>
        <dbReference type="EMBL" id="CAG4993721.1"/>
    </source>
</evidence>
<evidence type="ECO:0000256" key="3">
    <source>
        <dbReference type="ARBA" id="ARBA00022598"/>
    </source>
</evidence>
<comment type="function">
    <text evidence="8">Catalyzes the ATP-dependent amination of UTP to CTP with either L-glutamine or ammonia as the source of nitrogen. Constitutes the rate-limiting enzyme in the synthesis of cytosine nucleotides.</text>
</comment>
<evidence type="ECO:0000259" key="13">
    <source>
        <dbReference type="Pfam" id="PF06418"/>
    </source>
</evidence>
<dbReference type="GO" id="GO:0097268">
    <property type="term" value="C:cytoophidium"/>
    <property type="evidence" value="ECO:0007669"/>
    <property type="project" value="TreeGrafter"/>
</dbReference>
<dbReference type="Pfam" id="PF06418">
    <property type="entry name" value="CTP_synth_N"/>
    <property type="match status" value="1"/>
</dbReference>
<evidence type="ECO:0000256" key="7">
    <source>
        <dbReference type="ARBA" id="ARBA00022975"/>
    </source>
</evidence>
<keyword evidence="5 10" id="KW-0067">ATP-binding</keyword>
<dbReference type="CDD" id="cd01746">
    <property type="entry name" value="GATase1_CTP_Synthase"/>
    <property type="match status" value="1"/>
</dbReference>
<evidence type="ECO:0000259" key="12">
    <source>
        <dbReference type="Pfam" id="PF00117"/>
    </source>
</evidence>
<name>A0A8S3WZZ9_PARAO</name>
<dbReference type="GO" id="GO:0005737">
    <property type="term" value="C:cytoplasm"/>
    <property type="evidence" value="ECO:0007669"/>
    <property type="project" value="TreeGrafter"/>
</dbReference>
<dbReference type="GO" id="GO:0044210">
    <property type="term" value="P:'de novo' CTP biosynthetic process"/>
    <property type="evidence" value="ECO:0007669"/>
    <property type="project" value="UniProtKB-UniRule"/>
</dbReference>
<comment type="similarity">
    <text evidence="2 10">Belongs to the CTP synthase family.</text>
</comment>
<evidence type="ECO:0000256" key="2">
    <source>
        <dbReference type="ARBA" id="ARBA00007533"/>
    </source>
</evidence>
<dbReference type="InterPro" id="IPR004468">
    <property type="entry name" value="CTP_synthase"/>
</dbReference>
<dbReference type="CDD" id="cd03113">
    <property type="entry name" value="CTPS_N"/>
    <property type="match status" value="1"/>
</dbReference>
<comment type="pathway">
    <text evidence="1 10">Pyrimidine metabolism; CTP biosynthesis via de novo pathway; CTP from UDP: step 2/2.</text>
</comment>
<dbReference type="FunFam" id="3.40.50.880:FF:000005">
    <property type="entry name" value="CTP synthase"/>
    <property type="match status" value="1"/>
</dbReference>
<feature type="compositionally biased region" description="Polar residues" evidence="11">
    <location>
        <begin position="840"/>
        <end position="872"/>
    </location>
</feature>
<evidence type="ECO:0000256" key="11">
    <source>
        <dbReference type="SAM" id="MobiDB-lite"/>
    </source>
</evidence>